<evidence type="ECO:0000256" key="6">
    <source>
        <dbReference type="PIRNR" id="PIRNR038170"/>
    </source>
</evidence>
<evidence type="ECO:0000256" key="3">
    <source>
        <dbReference type="ARBA" id="ARBA00021704"/>
    </source>
</evidence>
<dbReference type="PANTHER" id="PTHR12945:SF0">
    <property type="entry name" value="TRNA (ADENINE(58)-N(1))-METHYLTRANSFERASE NON-CATALYTIC SUBUNIT TRM6"/>
    <property type="match status" value="1"/>
</dbReference>
<gene>
    <name evidence="8" type="ORF">CSSPJE1EN2_LOCUS9907</name>
</gene>
<proteinExistence type="inferred from homology"/>
<protein>
    <recommendedName>
        <fullName evidence="3 6">tRNA (adenine(58)-N(1))-methyltransferase non-catalytic subunit TRM6</fullName>
    </recommendedName>
</protein>
<evidence type="ECO:0000256" key="2">
    <source>
        <dbReference type="ARBA" id="ARBA00008320"/>
    </source>
</evidence>
<comment type="subunit">
    <text evidence="6">Heterotetramer.</text>
</comment>
<evidence type="ECO:0000256" key="7">
    <source>
        <dbReference type="SAM" id="MobiDB-lite"/>
    </source>
</evidence>
<dbReference type="InterPro" id="IPR017423">
    <property type="entry name" value="TRM6"/>
</dbReference>
<evidence type="ECO:0000256" key="1">
    <source>
        <dbReference type="ARBA" id="ARBA00004123"/>
    </source>
</evidence>
<dbReference type="Proteomes" id="UP001497522">
    <property type="component" value="Chromosome 16"/>
</dbReference>
<reference evidence="8" key="1">
    <citation type="submission" date="2024-03" db="EMBL/GenBank/DDBJ databases">
        <authorList>
            <consortium name="ELIXIR-Norway"/>
            <consortium name="Elixir Norway"/>
        </authorList>
    </citation>
    <scope>NUCLEOTIDE SEQUENCE</scope>
</reference>
<keyword evidence="4 6" id="KW-0819">tRNA processing</keyword>
<organism evidence="8 9">
    <name type="scientific">Sphagnum jensenii</name>
    <dbReference type="NCBI Taxonomy" id="128206"/>
    <lineage>
        <taxon>Eukaryota</taxon>
        <taxon>Viridiplantae</taxon>
        <taxon>Streptophyta</taxon>
        <taxon>Embryophyta</taxon>
        <taxon>Bryophyta</taxon>
        <taxon>Sphagnophytina</taxon>
        <taxon>Sphagnopsida</taxon>
        <taxon>Sphagnales</taxon>
        <taxon>Sphagnaceae</taxon>
        <taxon>Sphagnum</taxon>
    </lineage>
</organism>
<keyword evidence="5 6" id="KW-0539">Nucleus</keyword>
<evidence type="ECO:0000313" key="8">
    <source>
        <dbReference type="EMBL" id="CAK9866912.1"/>
    </source>
</evidence>
<dbReference type="EMBL" id="OZ023717">
    <property type="protein sequence ID" value="CAK9866912.1"/>
    <property type="molecule type" value="Genomic_DNA"/>
</dbReference>
<comment type="similarity">
    <text evidence="2 6">Belongs to the TRM6/GCD10 family.</text>
</comment>
<comment type="function">
    <text evidence="6">Substrate-binding subunit of tRNA (adenine-N1-)-methyltransferase, which catalyzes the formation of N1-methyladenine at position 58 (m1A58) in initiator methionyl-tRNA.</text>
</comment>
<dbReference type="PIRSF" id="PIRSF038170">
    <property type="entry name" value="tRNA_m1A_mtfrase"/>
    <property type="match status" value="1"/>
</dbReference>
<evidence type="ECO:0000256" key="5">
    <source>
        <dbReference type="ARBA" id="ARBA00023242"/>
    </source>
</evidence>
<dbReference type="PANTHER" id="PTHR12945">
    <property type="entry name" value="TRANSLATION INITIATION FACTOR EIF3-RELATED"/>
    <property type="match status" value="1"/>
</dbReference>
<accession>A0ABP1AWZ2</accession>
<name>A0ABP1AWZ2_9BRYO</name>
<feature type="region of interest" description="Disordered" evidence="7">
    <location>
        <begin position="282"/>
        <end position="302"/>
    </location>
</feature>
<sequence length="441" mass="47946">MSQNSSTCMDFNNRNLTTPGCAVLLDINDGDRLAFAHLSPHASVKVGNAKCLLDPLVGIPFGSVFEVQSGPNGHVLVRLQHLITESKEKESIESEEAVESMCRDNRALIDNNTAQTLSAEDIEQMRREGATGKAIIEALVANSASFEAKSAFSQEKYKRRKQKKYAPHVLVRRPSARSVCEAYFAKDPNKIGFLRMDTLALLLSLANVGANAEVLVLDMLGGLLTAAVAERLGGHGSVCSTFHTAKAQTVDMVRLFNFDTSTASRVFRVSLSELTGARYATQKAQEGKEATDASDGLQEPPCSGETFLTAPRAEENISEPKQGPIEGNKAKLSAPVEDMTRWASQGFSSLIVGAPYLDPWTVAQCMLPLLASSAPFVIYHPYSQPLAECMHRLQAEHMAVALQLSEPWLREYQVLPSRTHPNMQMSSTGGYVLSGITITNT</sequence>
<evidence type="ECO:0000256" key="4">
    <source>
        <dbReference type="ARBA" id="ARBA00022694"/>
    </source>
</evidence>
<dbReference type="Pfam" id="PF04189">
    <property type="entry name" value="Gcd10p"/>
    <property type="match status" value="1"/>
</dbReference>
<keyword evidence="9" id="KW-1185">Reference proteome</keyword>
<comment type="subcellular location">
    <subcellularLocation>
        <location evidence="1 6">Nucleus</location>
    </subcellularLocation>
</comment>
<evidence type="ECO:0000313" key="9">
    <source>
        <dbReference type="Proteomes" id="UP001497522"/>
    </source>
</evidence>